<gene>
    <name evidence="1" type="ORF">LCGC14_3088420</name>
</gene>
<reference evidence="1" key="1">
    <citation type="journal article" date="2015" name="Nature">
        <title>Complex archaea that bridge the gap between prokaryotes and eukaryotes.</title>
        <authorList>
            <person name="Spang A."/>
            <person name="Saw J.H."/>
            <person name="Jorgensen S.L."/>
            <person name="Zaremba-Niedzwiedzka K."/>
            <person name="Martijn J."/>
            <person name="Lind A.E."/>
            <person name="van Eijk R."/>
            <person name="Schleper C."/>
            <person name="Guy L."/>
            <person name="Ettema T.J."/>
        </authorList>
    </citation>
    <scope>NUCLEOTIDE SEQUENCE</scope>
</reference>
<organism evidence="1">
    <name type="scientific">marine sediment metagenome</name>
    <dbReference type="NCBI Taxonomy" id="412755"/>
    <lineage>
        <taxon>unclassified sequences</taxon>
        <taxon>metagenomes</taxon>
        <taxon>ecological metagenomes</taxon>
    </lineage>
</organism>
<dbReference type="AlphaFoldDB" id="A0A0F8YIS4"/>
<protein>
    <submittedName>
        <fullName evidence="1">Uncharacterized protein</fullName>
    </submittedName>
</protein>
<proteinExistence type="predicted"/>
<evidence type="ECO:0000313" key="1">
    <source>
        <dbReference type="EMBL" id="KKK54074.1"/>
    </source>
</evidence>
<comment type="caution">
    <text evidence="1">The sequence shown here is derived from an EMBL/GenBank/DDBJ whole genome shotgun (WGS) entry which is preliminary data.</text>
</comment>
<name>A0A0F8YIS4_9ZZZZ</name>
<sequence length="83" mass="9863">MSFGFPKFTYEEQDADNSTRRKWFWVESSLNLPPVFYLPLWEKLVMNTVLEVDMDTAVRVKVAVYKRISSNGKIDEYEYRGDD</sequence>
<accession>A0A0F8YIS4</accession>
<dbReference type="EMBL" id="LAZR01066185">
    <property type="protein sequence ID" value="KKK54074.1"/>
    <property type="molecule type" value="Genomic_DNA"/>
</dbReference>